<accession>A0A1G8KC83</accession>
<evidence type="ECO:0000259" key="1">
    <source>
        <dbReference type="Pfam" id="PF03869"/>
    </source>
</evidence>
<dbReference type="STRING" id="89065.SAMN05216605_11349"/>
<dbReference type="SUPFAM" id="SSF47598">
    <property type="entry name" value="Ribbon-helix-helix"/>
    <property type="match status" value="1"/>
</dbReference>
<evidence type="ECO:0000313" key="2">
    <source>
        <dbReference type="EMBL" id="SDI41096.1"/>
    </source>
</evidence>
<dbReference type="InterPro" id="IPR013321">
    <property type="entry name" value="Arc_rbn_hlx_hlx"/>
</dbReference>
<reference evidence="3" key="1">
    <citation type="submission" date="2016-10" db="EMBL/GenBank/DDBJ databases">
        <authorList>
            <person name="Varghese N."/>
            <person name="Submissions S."/>
        </authorList>
    </citation>
    <scope>NUCLEOTIDE SEQUENCE [LARGE SCALE GENOMIC DNA]</scope>
    <source>
        <strain evidence="3">ATCC 700689</strain>
    </source>
</reference>
<dbReference type="InterPro" id="IPR005569">
    <property type="entry name" value="Arc_DNA-bd_dom"/>
</dbReference>
<dbReference type="RefSeq" id="WP_074755890.1">
    <property type="nucleotide sequence ID" value="NZ_FNCO01000013.1"/>
</dbReference>
<dbReference type="InterPro" id="IPR010985">
    <property type="entry name" value="Ribbon_hlx_hlx"/>
</dbReference>
<evidence type="ECO:0000313" key="3">
    <source>
        <dbReference type="Proteomes" id="UP000182894"/>
    </source>
</evidence>
<dbReference type="GO" id="GO:0003677">
    <property type="term" value="F:DNA binding"/>
    <property type="evidence" value="ECO:0007669"/>
    <property type="project" value="InterPro"/>
</dbReference>
<proteinExistence type="predicted"/>
<protein>
    <submittedName>
        <fullName evidence="2">Arc-like DNA binding domain-containing protein</fullName>
    </submittedName>
</protein>
<dbReference type="GO" id="GO:0006355">
    <property type="term" value="P:regulation of DNA-templated transcription"/>
    <property type="evidence" value="ECO:0007669"/>
    <property type="project" value="InterPro"/>
</dbReference>
<dbReference type="AlphaFoldDB" id="A0A1G8KC83"/>
<dbReference type="EMBL" id="FNCO01000013">
    <property type="protein sequence ID" value="SDI41096.1"/>
    <property type="molecule type" value="Genomic_DNA"/>
</dbReference>
<dbReference type="Proteomes" id="UP000182894">
    <property type="component" value="Unassembled WGS sequence"/>
</dbReference>
<gene>
    <name evidence="2" type="ORF">SAMN05216605_11349</name>
</gene>
<keyword evidence="3" id="KW-1185">Reference proteome</keyword>
<feature type="domain" description="Arc-like DNA binding" evidence="1">
    <location>
        <begin position="7"/>
        <end position="50"/>
    </location>
</feature>
<dbReference type="OrthoDB" id="7029768at2"/>
<sequence>MSKTSDSRLAPKFVVRLPEGLREEVDAAADAADTSMNTIFVRAIRQYLDKQNRQDLLLEALVRAAGPVEVAHASN</sequence>
<dbReference type="Pfam" id="PF03869">
    <property type="entry name" value="Arc"/>
    <property type="match status" value="1"/>
</dbReference>
<name>A0A1G8KC83_9PSED</name>
<dbReference type="Gene3D" id="1.10.1220.10">
    <property type="entry name" value="Met repressor-like"/>
    <property type="match status" value="1"/>
</dbReference>
<organism evidence="2 3">
    <name type="scientific">Pseudomonas abietaniphila</name>
    <dbReference type="NCBI Taxonomy" id="89065"/>
    <lineage>
        <taxon>Bacteria</taxon>
        <taxon>Pseudomonadati</taxon>
        <taxon>Pseudomonadota</taxon>
        <taxon>Gammaproteobacteria</taxon>
        <taxon>Pseudomonadales</taxon>
        <taxon>Pseudomonadaceae</taxon>
        <taxon>Pseudomonas</taxon>
    </lineage>
</organism>